<name>A0AAN8KID9_9TELE</name>
<evidence type="ECO:0000256" key="1">
    <source>
        <dbReference type="SAM" id="MobiDB-lite"/>
    </source>
</evidence>
<accession>A0AAN8KID9</accession>
<feature type="region of interest" description="Disordered" evidence="1">
    <location>
        <begin position="255"/>
        <end position="309"/>
    </location>
</feature>
<evidence type="ECO:0000313" key="3">
    <source>
        <dbReference type="Proteomes" id="UP001356427"/>
    </source>
</evidence>
<feature type="compositionally biased region" description="Basic residues" evidence="1">
    <location>
        <begin position="271"/>
        <end position="283"/>
    </location>
</feature>
<dbReference type="AlphaFoldDB" id="A0AAN8KID9"/>
<dbReference type="EMBL" id="JAGTTL010000039">
    <property type="protein sequence ID" value="KAK6291987.1"/>
    <property type="molecule type" value="Genomic_DNA"/>
</dbReference>
<gene>
    <name evidence="2" type="ORF">J4Q44_G00377720</name>
</gene>
<proteinExistence type="predicted"/>
<sequence length="321" mass="36024">MSQRHGSKVSSIFNFSTFGYNSHLTGAILVKGGVHQVLTYDHKFSDSRDSDSTSNAVVLQLDIGEQQELTCRALQHWEGYRTNQTLLGRLPDPSLPVSEAAGIVDRDLCQRSQFARWAETAHPPTSSCALALPSSLASAQLETLSWVFIVATVDDNNLIFPPKYFNNESRNGTSHEKSACTNSRRATMAQPRYAASLVSPEHIRNVNLQLTSWSGLCSNSREPIKMECVNGRQSGQREHAVVRKRSLLQPMAVPTPRVLSSSATASAPSCKKTHRERRRKNWKKVQVIPGPRRYTPKHTEQTWWEDNTGRWGEVSDLNERR</sequence>
<evidence type="ECO:0000313" key="2">
    <source>
        <dbReference type="EMBL" id="KAK6291987.1"/>
    </source>
</evidence>
<keyword evidence="3" id="KW-1185">Reference proteome</keyword>
<feature type="compositionally biased region" description="Polar residues" evidence="1">
    <location>
        <begin position="258"/>
        <end position="267"/>
    </location>
</feature>
<dbReference type="Proteomes" id="UP001356427">
    <property type="component" value="Unassembled WGS sequence"/>
</dbReference>
<comment type="caution">
    <text evidence="2">The sequence shown here is derived from an EMBL/GenBank/DDBJ whole genome shotgun (WGS) entry which is preliminary data.</text>
</comment>
<reference evidence="2 3" key="1">
    <citation type="submission" date="2021-04" db="EMBL/GenBank/DDBJ databases">
        <authorList>
            <person name="De Guttry C."/>
            <person name="Zahm M."/>
            <person name="Klopp C."/>
            <person name="Cabau C."/>
            <person name="Louis A."/>
            <person name="Berthelot C."/>
            <person name="Parey E."/>
            <person name="Roest Crollius H."/>
            <person name="Montfort J."/>
            <person name="Robinson-Rechavi M."/>
            <person name="Bucao C."/>
            <person name="Bouchez O."/>
            <person name="Gislard M."/>
            <person name="Lluch J."/>
            <person name="Milhes M."/>
            <person name="Lampietro C."/>
            <person name="Lopez Roques C."/>
            <person name="Donnadieu C."/>
            <person name="Braasch I."/>
            <person name="Desvignes T."/>
            <person name="Postlethwait J."/>
            <person name="Bobe J."/>
            <person name="Wedekind C."/>
            <person name="Guiguen Y."/>
        </authorList>
    </citation>
    <scope>NUCLEOTIDE SEQUENCE [LARGE SCALE GENOMIC DNA]</scope>
    <source>
        <strain evidence="2">Cs_M1</strain>
        <tissue evidence="2">Blood</tissue>
    </source>
</reference>
<protein>
    <submittedName>
        <fullName evidence="2">Uncharacterized protein</fullName>
    </submittedName>
</protein>
<organism evidence="2 3">
    <name type="scientific">Coregonus suidteri</name>
    <dbReference type="NCBI Taxonomy" id="861788"/>
    <lineage>
        <taxon>Eukaryota</taxon>
        <taxon>Metazoa</taxon>
        <taxon>Chordata</taxon>
        <taxon>Craniata</taxon>
        <taxon>Vertebrata</taxon>
        <taxon>Euteleostomi</taxon>
        <taxon>Actinopterygii</taxon>
        <taxon>Neopterygii</taxon>
        <taxon>Teleostei</taxon>
        <taxon>Protacanthopterygii</taxon>
        <taxon>Salmoniformes</taxon>
        <taxon>Salmonidae</taxon>
        <taxon>Coregoninae</taxon>
        <taxon>Coregonus</taxon>
    </lineage>
</organism>